<name>A0A1I7VAV5_LOALO</name>
<protein>
    <submittedName>
        <fullName evidence="2">EB domain-containing protein</fullName>
    </submittedName>
</protein>
<gene>
    <name evidence="2" type="primary">LOAG_10500</name>
</gene>
<reference evidence="1" key="1">
    <citation type="submission" date="2012-04" db="EMBL/GenBank/DDBJ databases">
        <title>The Genome Sequence of Loa loa.</title>
        <authorList>
            <consortium name="The Broad Institute Genome Sequencing Platform"/>
            <consortium name="Broad Institute Genome Sequencing Center for Infectious Disease"/>
            <person name="Nutman T.B."/>
            <person name="Fink D.L."/>
            <person name="Russ C."/>
            <person name="Young S."/>
            <person name="Zeng Q."/>
            <person name="Gargeya S."/>
            <person name="Alvarado L."/>
            <person name="Berlin A."/>
            <person name="Chapman S.B."/>
            <person name="Chen Z."/>
            <person name="Freedman E."/>
            <person name="Gellesch M."/>
            <person name="Goldberg J."/>
            <person name="Griggs A."/>
            <person name="Gujja S."/>
            <person name="Heilman E.R."/>
            <person name="Heiman D."/>
            <person name="Howarth C."/>
            <person name="Mehta T."/>
            <person name="Neiman D."/>
            <person name="Pearson M."/>
            <person name="Roberts A."/>
            <person name="Saif S."/>
            <person name="Shea T."/>
            <person name="Shenoy N."/>
            <person name="Sisk P."/>
            <person name="Stolte C."/>
            <person name="Sykes S."/>
            <person name="White J."/>
            <person name="Yandava C."/>
            <person name="Haas B."/>
            <person name="Henn M.R."/>
            <person name="Nusbaum C."/>
            <person name="Birren B."/>
        </authorList>
    </citation>
    <scope>NUCLEOTIDE SEQUENCE [LARGE SCALE GENOMIC DNA]</scope>
</reference>
<dbReference type="AlphaFoldDB" id="A0A1I7VAV5"/>
<reference evidence="2" key="2">
    <citation type="submission" date="2016-11" db="UniProtKB">
        <authorList>
            <consortium name="WormBaseParasite"/>
        </authorList>
    </citation>
    <scope>IDENTIFICATION</scope>
</reference>
<keyword evidence="1" id="KW-1185">Reference proteome</keyword>
<evidence type="ECO:0000313" key="1">
    <source>
        <dbReference type="Proteomes" id="UP000095285"/>
    </source>
</evidence>
<sequence>MSWQTCLNGLCVQNFESPVTTSDFEGSALSPCKSTPIKSDAREKVMTYEVMDKTTFQMQETTISNTSYETTSEALMETTSEALRDTKTQTLDVTISHIPNEEMSHTVNETEPQAFTKTVFLTTTMADSVASNPETTSWTSEREEMTYQAMDETTFQTLEATKSDTPYETTFETLMEATSEALNVAELQTFTEIEFLTTTVADSVAPNSETASWNSESEEMTYQAMDETTFQTLETTTSDTPHETTFETLMEATSEALNVAELQTFAEIEFLTTTVADSISSNSETTSWISATCVNDSQCNPQQLCTVDGHCVPHPSLGFDEKFGSECKTNKQCGMNEICVVRGYCVPDPHSEQYGTVHYYNGMDLKVKKLSGENNKFIPCTHCSEYC</sequence>
<dbReference type="InParanoid" id="A0A1I7VAV5"/>
<organism evidence="1 2">
    <name type="scientific">Loa loa</name>
    <name type="common">Eye worm</name>
    <name type="synonym">Filaria loa</name>
    <dbReference type="NCBI Taxonomy" id="7209"/>
    <lineage>
        <taxon>Eukaryota</taxon>
        <taxon>Metazoa</taxon>
        <taxon>Ecdysozoa</taxon>
        <taxon>Nematoda</taxon>
        <taxon>Chromadorea</taxon>
        <taxon>Rhabditida</taxon>
        <taxon>Spirurina</taxon>
        <taxon>Spiruromorpha</taxon>
        <taxon>Filarioidea</taxon>
        <taxon>Onchocercidae</taxon>
        <taxon>Loa</taxon>
    </lineage>
</organism>
<dbReference type="WBParaSite" id="EN70_11755">
    <property type="protein sequence ID" value="EN70_11755"/>
    <property type="gene ID" value="EN70_11755"/>
</dbReference>
<proteinExistence type="predicted"/>
<evidence type="ECO:0000313" key="2">
    <source>
        <dbReference type="WBParaSite" id="EN70_11755"/>
    </source>
</evidence>
<dbReference type="Proteomes" id="UP000095285">
    <property type="component" value="Unassembled WGS sequence"/>
</dbReference>
<dbReference type="OrthoDB" id="10660594at2759"/>
<accession>A0A1I7VAV5</accession>